<dbReference type="PANTHER" id="PTHR21198">
    <property type="entry name" value="GLUTAMATE RACEMASE"/>
    <property type="match status" value="1"/>
</dbReference>
<name>A0A917M7I4_9BACI</name>
<dbReference type="Pfam" id="PF01177">
    <property type="entry name" value="Asp_Glu_race"/>
    <property type="match status" value="1"/>
</dbReference>
<accession>A0A917M7I4</accession>
<dbReference type="Proteomes" id="UP000622860">
    <property type="component" value="Unassembled WGS sequence"/>
</dbReference>
<dbReference type="InterPro" id="IPR001920">
    <property type="entry name" value="Asp/Glu_race"/>
</dbReference>
<comment type="similarity">
    <text evidence="1">Belongs to the aspartate/glutamate racemases family.</text>
</comment>
<dbReference type="SUPFAM" id="SSF53681">
    <property type="entry name" value="Aspartate/glutamate racemase"/>
    <property type="match status" value="2"/>
</dbReference>
<dbReference type="AlphaFoldDB" id="A0A917M7I4"/>
<dbReference type="InterPro" id="IPR015942">
    <property type="entry name" value="Asp/Glu/hydantoin_racemase"/>
</dbReference>
<dbReference type="NCBIfam" id="TIGR00035">
    <property type="entry name" value="asp_race"/>
    <property type="match status" value="1"/>
</dbReference>
<reference evidence="3" key="2">
    <citation type="submission" date="2020-09" db="EMBL/GenBank/DDBJ databases">
        <authorList>
            <person name="Sun Q."/>
            <person name="Zhou Y."/>
        </authorList>
    </citation>
    <scope>NUCLEOTIDE SEQUENCE</scope>
    <source>
        <strain evidence="3">CGMCC 1.12754</strain>
    </source>
</reference>
<dbReference type="GO" id="GO:0047661">
    <property type="term" value="F:amino-acid racemase activity"/>
    <property type="evidence" value="ECO:0007669"/>
    <property type="project" value="InterPro"/>
</dbReference>
<comment type="caution">
    <text evidence="3">The sequence shown here is derived from an EMBL/GenBank/DDBJ whole genome shotgun (WGS) entry which is preliminary data.</text>
</comment>
<evidence type="ECO:0000256" key="2">
    <source>
        <dbReference type="ARBA" id="ARBA00023235"/>
    </source>
</evidence>
<keyword evidence="4" id="KW-1185">Reference proteome</keyword>
<dbReference type="PANTHER" id="PTHR21198:SF7">
    <property type="entry name" value="ASPARTATE-GLUTAMATE RACEMASE FAMILY"/>
    <property type="match status" value="1"/>
</dbReference>
<evidence type="ECO:0000256" key="1">
    <source>
        <dbReference type="ARBA" id="ARBA00007847"/>
    </source>
</evidence>
<organism evidence="3 4">
    <name type="scientific">Virgibacillus oceani</name>
    <dbReference type="NCBI Taxonomy" id="1479511"/>
    <lineage>
        <taxon>Bacteria</taxon>
        <taxon>Bacillati</taxon>
        <taxon>Bacillota</taxon>
        <taxon>Bacilli</taxon>
        <taxon>Bacillales</taxon>
        <taxon>Bacillaceae</taxon>
        <taxon>Virgibacillus</taxon>
    </lineage>
</organism>
<dbReference type="RefSeq" id="WP_188456185.1">
    <property type="nucleotide sequence ID" value="NZ_BMFR01000014.1"/>
</dbReference>
<sequence>MEKKSLGVLGGMGPMATSVFFEHVIENTVAASDQDHINMVILNHATLPDRTDVILNNIGDTFLEPIKKDIQTLETIGVENIAIPCNTSHYFYDEMQKSTDINIINMVGETINEIAGKYGENSKIGLLATNGTVESGIYHNECAKYNMEMYTPNDTIQQKVMDIIYGIKSGTDVSVGAFEMIIEELISKEKCNCVILACTELSTIKLREDSRKYSVDAMQVLVERSIKLSGGTLKAR</sequence>
<dbReference type="EMBL" id="BMFR01000014">
    <property type="protein sequence ID" value="GGG82432.1"/>
    <property type="molecule type" value="Genomic_DNA"/>
</dbReference>
<dbReference type="Gene3D" id="3.40.50.1860">
    <property type="match status" value="2"/>
</dbReference>
<gene>
    <name evidence="3" type="primary">racX</name>
    <name evidence="3" type="ORF">GCM10011398_29920</name>
</gene>
<keyword evidence="2" id="KW-0413">Isomerase</keyword>
<dbReference type="InterPro" id="IPR004380">
    <property type="entry name" value="Asp_race"/>
</dbReference>
<reference evidence="3" key="1">
    <citation type="journal article" date="2014" name="Int. J. Syst. Evol. Microbiol.">
        <title>Complete genome sequence of Corynebacterium casei LMG S-19264T (=DSM 44701T), isolated from a smear-ripened cheese.</title>
        <authorList>
            <consortium name="US DOE Joint Genome Institute (JGI-PGF)"/>
            <person name="Walter F."/>
            <person name="Albersmeier A."/>
            <person name="Kalinowski J."/>
            <person name="Ruckert C."/>
        </authorList>
    </citation>
    <scope>NUCLEOTIDE SEQUENCE</scope>
    <source>
        <strain evidence="3">CGMCC 1.12754</strain>
    </source>
</reference>
<proteinExistence type="inferred from homology"/>
<evidence type="ECO:0000313" key="3">
    <source>
        <dbReference type="EMBL" id="GGG82432.1"/>
    </source>
</evidence>
<evidence type="ECO:0000313" key="4">
    <source>
        <dbReference type="Proteomes" id="UP000622860"/>
    </source>
</evidence>
<protein>
    <submittedName>
        <fullName evidence="3">Aspartate racemase</fullName>
    </submittedName>
</protein>